<proteinExistence type="inferred from homology"/>
<dbReference type="EMBL" id="ML005876">
    <property type="protein sequence ID" value="RKP17366.1"/>
    <property type="molecule type" value="Genomic_DNA"/>
</dbReference>
<keyword evidence="5" id="KW-0677">Repeat</keyword>
<sequence>MTNLPPFANAISGALGAIISNTLVYPLDVAKTRLQVQNKESAKSTKYKGTIDALKQIYKEEGIQGLYWNGLGANWISTASSQFSYFYFYGLLRPAYEKRYAMHYGKDKMGTMWELLLGAHAAALGQLFTIPVVKLLNAFIKSVIATRQQTTRPAKDFHQTMIDVLNEDGITGLWKGLKPSLILVINPSITYAIFEKLKHWYMERFKKSPNALLIFWMGAISKTLATILTYPYIMSKVRLQWKCEENNENLQYKGAIDVMRKVYKSEGFRGLFKGLNAQIVKAVLCQALLLTLKTKLDLYSLILYTLVHNMLHPK</sequence>
<evidence type="ECO:0000313" key="12">
    <source>
        <dbReference type="Proteomes" id="UP000281549"/>
    </source>
</evidence>
<gene>
    <name evidence="11" type="ORF">ROZALSC1DRAFT_30822</name>
</gene>
<protein>
    <submittedName>
        <fullName evidence="11">Mitochondrial carrier</fullName>
    </submittedName>
</protein>
<dbReference type="PANTHER" id="PTHR45939">
    <property type="entry name" value="PEROXISOMAL MEMBRANE PROTEIN PMP34-RELATED"/>
    <property type="match status" value="1"/>
</dbReference>
<keyword evidence="4 8" id="KW-0812">Transmembrane</keyword>
<comment type="subcellular location">
    <subcellularLocation>
        <location evidence="1">Membrane</location>
        <topology evidence="1">Multi-pass membrane protein</topology>
    </subcellularLocation>
</comment>
<dbReference type="InterPro" id="IPR052217">
    <property type="entry name" value="Mito/Peroxisomal_Carrier"/>
</dbReference>
<organism evidence="11 12">
    <name type="scientific">Rozella allomycis (strain CSF55)</name>
    <dbReference type="NCBI Taxonomy" id="988480"/>
    <lineage>
        <taxon>Eukaryota</taxon>
        <taxon>Fungi</taxon>
        <taxon>Fungi incertae sedis</taxon>
        <taxon>Cryptomycota</taxon>
        <taxon>Cryptomycota incertae sedis</taxon>
        <taxon>Rozella</taxon>
    </lineage>
</organism>
<dbReference type="InterPro" id="IPR023395">
    <property type="entry name" value="MCP_dom_sf"/>
</dbReference>
<keyword evidence="7 8" id="KW-0472">Membrane</keyword>
<evidence type="ECO:0000256" key="7">
    <source>
        <dbReference type="ARBA" id="ARBA00023136"/>
    </source>
</evidence>
<name>A0A4P9YDI9_ROZAC</name>
<evidence type="ECO:0000256" key="1">
    <source>
        <dbReference type="ARBA" id="ARBA00004141"/>
    </source>
</evidence>
<dbReference type="GO" id="GO:0016020">
    <property type="term" value="C:membrane"/>
    <property type="evidence" value="ECO:0007669"/>
    <property type="project" value="UniProtKB-SubCell"/>
</dbReference>
<dbReference type="PANTHER" id="PTHR45939:SF1">
    <property type="entry name" value="MITOCHONDRIAL THIAMINE PYROPHOSPHATE CARRIER 1-RELATED"/>
    <property type="match status" value="1"/>
</dbReference>
<evidence type="ECO:0000256" key="5">
    <source>
        <dbReference type="ARBA" id="ARBA00022737"/>
    </source>
</evidence>
<comment type="similarity">
    <text evidence="2 9">Belongs to the mitochondrial carrier (TC 2.A.29) family.</text>
</comment>
<evidence type="ECO:0000256" key="9">
    <source>
        <dbReference type="RuleBase" id="RU000488"/>
    </source>
</evidence>
<dbReference type="SUPFAM" id="SSF103506">
    <property type="entry name" value="Mitochondrial carrier"/>
    <property type="match status" value="1"/>
</dbReference>
<evidence type="ECO:0000256" key="10">
    <source>
        <dbReference type="SAM" id="Phobius"/>
    </source>
</evidence>
<feature type="repeat" description="Solcar" evidence="8">
    <location>
        <begin position="209"/>
        <end position="299"/>
    </location>
</feature>
<evidence type="ECO:0000313" key="11">
    <source>
        <dbReference type="EMBL" id="RKP17366.1"/>
    </source>
</evidence>
<dbReference type="Gene3D" id="1.50.40.10">
    <property type="entry name" value="Mitochondrial carrier domain"/>
    <property type="match status" value="1"/>
</dbReference>
<dbReference type="GO" id="GO:0015217">
    <property type="term" value="F:ADP transmembrane transporter activity"/>
    <property type="evidence" value="ECO:0007669"/>
    <property type="project" value="TreeGrafter"/>
</dbReference>
<reference evidence="12" key="1">
    <citation type="journal article" date="2018" name="Nat. Microbiol.">
        <title>Leveraging single-cell genomics to expand the fungal tree of life.</title>
        <authorList>
            <person name="Ahrendt S.R."/>
            <person name="Quandt C.A."/>
            <person name="Ciobanu D."/>
            <person name="Clum A."/>
            <person name="Salamov A."/>
            <person name="Andreopoulos B."/>
            <person name="Cheng J.F."/>
            <person name="Woyke T."/>
            <person name="Pelin A."/>
            <person name="Henrissat B."/>
            <person name="Reynolds N.K."/>
            <person name="Benny G.L."/>
            <person name="Smith M.E."/>
            <person name="James T.Y."/>
            <person name="Grigoriev I.V."/>
        </authorList>
    </citation>
    <scope>NUCLEOTIDE SEQUENCE [LARGE SCALE GENOMIC DNA]</scope>
    <source>
        <strain evidence="12">CSF55</strain>
    </source>
</reference>
<dbReference type="Pfam" id="PF00153">
    <property type="entry name" value="Mito_carr"/>
    <property type="match status" value="3"/>
</dbReference>
<dbReference type="InterPro" id="IPR018108">
    <property type="entry name" value="MCP_transmembrane"/>
</dbReference>
<keyword evidence="6 10" id="KW-1133">Transmembrane helix</keyword>
<evidence type="ECO:0000256" key="3">
    <source>
        <dbReference type="ARBA" id="ARBA00022448"/>
    </source>
</evidence>
<evidence type="ECO:0000256" key="2">
    <source>
        <dbReference type="ARBA" id="ARBA00006375"/>
    </source>
</evidence>
<keyword evidence="3 9" id="KW-0813">Transport</keyword>
<evidence type="ECO:0000256" key="6">
    <source>
        <dbReference type="ARBA" id="ARBA00022989"/>
    </source>
</evidence>
<accession>A0A4P9YDI9</accession>
<feature type="transmembrane region" description="Helical" evidence="10">
    <location>
        <begin position="211"/>
        <end position="233"/>
    </location>
</feature>
<dbReference type="Proteomes" id="UP000281549">
    <property type="component" value="Unassembled WGS sequence"/>
</dbReference>
<dbReference type="PROSITE" id="PS50920">
    <property type="entry name" value="SOLCAR"/>
    <property type="match status" value="3"/>
</dbReference>
<feature type="transmembrane region" description="Helical" evidence="10">
    <location>
        <begin position="113"/>
        <end position="133"/>
    </location>
</feature>
<feature type="repeat" description="Solcar" evidence="8">
    <location>
        <begin position="109"/>
        <end position="200"/>
    </location>
</feature>
<feature type="repeat" description="Solcar" evidence="8">
    <location>
        <begin position="4"/>
        <end position="95"/>
    </location>
</feature>
<evidence type="ECO:0000256" key="8">
    <source>
        <dbReference type="PROSITE-ProRule" id="PRU00282"/>
    </source>
</evidence>
<evidence type="ECO:0000256" key="4">
    <source>
        <dbReference type="ARBA" id="ARBA00022692"/>
    </source>
</evidence>
<dbReference type="AlphaFoldDB" id="A0A4P9YDI9"/>